<sequence length="60" mass="6424">MTARVGRVISLVLLRELPAVTSDVSSKSESTFPCGWGRGQCGLRLMGFDAGVGEVVEERL</sequence>
<organism evidence="1 2">
    <name type="scientific">Actinopolyspora righensis</name>
    <dbReference type="NCBI Taxonomy" id="995060"/>
    <lineage>
        <taxon>Bacteria</taxon>
        <taxon>Bacillati</taxon>
        <taxon>Actinomycetota</taxon>
        <taxon>Actinomycetes</taxon>
        <taxon>Actinopolysporales</taxon>
        <taxon>Actinopolysporaceae</taxon>
        <taxon>Actinopolyspora</taxon>
        <taxon>Actinopolyspora alba group</taxon>
    </lineage>
</organism>
<dbReference type="EMBL" id="FPAT01000001">
    <property type="protein sequence ID" value="SFT32537.1"/>
    <property type="molecule type" value="Genomic_DNA"/>
</dbReference>
<name>A0A1I6X2Y1_9ACTN</name>
<evidence type="ECO:0000313" key="2">
    <source>
        <dbReference type="Proteomes" id="UP000199165"/>
    </source>
</evidence>
<gene>
    <name evidence="1" type="ORF">SAMN04487904_10172</name>
</gene>
<proteinExistence type="predicted"/>
<accession>A0A1I6X2Y1</accession>
<keyword evidence="2" id="KW-1185">Reference proteome</keyword>
<reference evidence="2" key="1">
    <citation type="submission" date="2016-10" db="EMBL/GenBank/DDBJ databases">
        <authorList>
            <person name="Varghese N."/>
            <person name="Submissions S."/>
        </authorList>
    </citation>
    <scope>NUCLEOTIDE SEQUENCE [LARGE SCALE GENOMIC DNA]</scope>
    <source>
        <strain evidence="2">DSM 45501</strain>
    </source>
</reference>
<evidence type="ECO:0000313" key="1">
    <source>
        <dbReference type="EMBL" id="SFT32537.1"/>
    </source>
</evidence>
<protein>
    <submittedName>
        <fullName evidence="1">Uncharacterized protein</fullName>
    </submittedName>
</protein>
<dbReference type="Proteomes" id="UP000199165">
    <property type="component" value="Unassembled WGS sequence"/>
</dbReference>
<dbReference type="AlphaFoldDB" id="A0A1I6X2Y1"/>